<gene>
    <name evidence="2" type="ORF">Tasa_024_001</name>
</gene>
<proteinExistence type="predicted"/>
<dbReference type="AlphaFoldDB" id="A0A0D6MM79"/>
<reference evidence="2 3" key="1">
    <citation type="submission" date="2012-10" db="EMBL/GenBank/DDBJ databases">
        <title>Genome sequencing of Tanticharoenia sakaeratensis NBRC 103193.</title>
        <authorList>
            <person name="Azuma Y."/>
            <person name="Hadano H."/>
            <person name="Hirakawa H."/>
            <person name="Matsushita K."/>
        </authorList>
    </citation>
    <scope>NUCLEOTIDE SEQUENCE [LARGE SCALE GENOMIC DNA]</scope>
    <source>
        <strain evidence="2 3">NBRC 103193</strain>
    </source>
</reference>
<sequence length="85" mass="10222">MKAKTEELKQAIRETKEFRHLHPRKYSDEEQAEFNHLKERREEKRRERDDTLFRELDGVSSQINRKDFEVSFTQEDGPGGKKSTL</sequence>
<comment type="caution">
    <text evidence="2">The sequence shown here is derived from an EMBL/GenBank/DDBJ whole genome shotgun (WGS) entry which is preliminary data.</text>
</comment>
<evidence type="ECO:0000313" key="2">
    <source>
        <dbReference type="EMBL" id="GAN54535.1"/>
    </source>
</evidence>
<dbReference type="Proteomes" id="UP000032679">
    <property type="component" value="Unassembled WGS sequence"/>
</dbReference>
<feature type="region of interest" description="Disordered" evidence="1">
    <location>
        <begin position="22"/>
        <end position="49"/>
    </location>
</feature>
<evidence type="ECO:0000313" key="3">
    <source>
        <dbReference type="Proteomes" id="UP000032679"/>
    </source>
</evidence>
<dbReference type="EMBL" id="BALE01000024">
    <property type="protein sequence ID" value="GAN54535.1"/>
    <property type="molecule type" value="Genomic_DNA"/>
</dbReference>
<name>A0A0D6MM79_9PROT</name>
<accession>A0A0D6MM79</accession>
<protein>
    <submittedName>
        <fullName evidence="2">Uncharacterized protein</fullName>
    </submittedName>
</protein>
<keyword evidence="3" id="KW-1185">Reference proteome</keyword>
<evidence type="ECO:0000256" key="1">
    <source>
        <dbReference type="SAM" id="MobiDB-lite"/>
    </source>
</evidence>
<organism evidence="2 3">
    <name type="scientific">Tanticharoenia sakaeratensis NBRC 103193</name>
    <dbReference type="NCBI Taxonomy" id="1231623"/>
    <lineage>
        <taxon>Bacteria</taxon>
        <taxon>Pseudomonadati</taxon>
        <taxon>Pseudomonadota</taxon>
        <taxon>Alphaproteobacteria</taxon>
        <taxon>Acetobacterales</taxon>
        <taxon>Acetobacteraceae</taxon>
        <taxon>Tanticharoenia</taxon>
    </lineage>
</organism>